<gene>
    <name evidence="2" type="ORF">F2P81_015904</name>
</gene>
<reference evidence="2 3" key="1">
    <citation type="submission" date="2019-06" db="EMBL/GenBank/DDBJ databases">
        <title>Draft genomes of female and male turbot (Scophthalmus maximus).</title>
        <authorList>
            <person name="Xu H."/>
            <person name="Xu X.-W."/>
            <person name="Shao C."/>
            <person name="Chen S."/>
        </authorList>
    </citation>
    <scope>NUCLEOTIDE SEQUENCE [LARGE SCALE GENOMIC DNA]</scope>
    <source>
        <strain evidence="2">Ysfricsl-2016a</strain>
        <tissue evidence="2">Blood</tissue>
    </source>
</reference>
<dbReference type="Proteomes" id="UP000438429">
    <property type="component" value="Unassembled WGS sequence"/>
</dbReference>
<protein>
    <submittedName>
        <fullName evidence="2">Uncharacterized protein</fullName>
    </submittedName>
</protein>
<evidence type="ECO:0000256" key="1">
    <source>
        <dbReference type="SAM" id="MobiDB-lite"/>
    </source>
</evidence>
<comment type="caution">
    <text evidence="2">The sequence shown here is derived from an EMBL/GenBank/DDBJ whole genome shotgun (WGS) entry which is preliminary data.</text>
</comment>
<accession>A0A6A4SFT3</accession>
<name>A0A6A4SFT3_SCOMX</name>
<sequence>MLELIQKSSSEAKFGILTPEPGKSATANSLKTTSSQGQQRDQEPVSMLGPTPTPLQQRVARSDLVRGLSRSAAGDANR</sequence>
<feature type="region of interest" description="Disordered" evidence="1">
    <location>
        <begin position="1"/>
        <end position="78"/>
    </location>
</feature>
<evidence type="ECO:0000313" key="3">
    <source>
        <dbReference type="Proteomes" id="UP000438429"/>
    </source>
</evidence>
<dbReference type="EMBL" id="VEVO01000014">
    <property type="protein sequence ID" value="KAF0031349.1"/>
    <property type="molecule type" value="Genomic_DNA"/>
</dbReference>
<feature type="compositionally biased region" description="Polar residues" evidence="1">
    <location>
        <begin position="25"/>
        <end position="39"/>
    </location>
</feature>
<feature type="compositionally biased region" description="Polar residues" evidence="1">
    <location>
        <begin position="1"/>
        <end position="11"/>
    </location>
</feature>
<dbReference type="AlphaFoldDB" id="A0A6A4SFT3"/>
<organism evidence="2 3">
    <name type="scientific">Scophthalmus maximus</name>
    <name type="common">Turbot</name>
    <name type="synonym">Psetta maxima</name>
    <dbReference type="NCBI Taxonomy" id="52904"/>
    <lineage>
        <taxon>Eukaryota</taxon>
        <taxon>Metazoa</taxon>
        <taxon>Chordata</taxon>
        <taxon>Craniata</taxon>
        <taxon>Vertebrata</taxon>
        <taxon>Euteleostomi</taxon>
        <taxon>Actinopterygii</taxon>
        <taxon>Neopterygii</taxon>
        <taxon>Teleostei</taxon>
        <taxon>Neoteleostei</taxon>
        <taxon>Acanthomorphata</taxon>
        <taxon>Carangaria</taxon>
        <taxon>Pleuronectiformes</taxon>
        <taxon>Pleuronectoidei</taxon>
        <taxon>Scophthalmidae</taxon>
        <taxon>Scophthalmus</taxon>
    </lineage>
</organism>
<proteinExistence type="predicted"/>
<evidence type="ECO:0000313" key="2">
    <source>
        <dbReference type="EMBL" id="KAF0031349.1"/>
    </source>
</evidence>